<dbReference type="HAMAP" id="MF_00168">
    <property type="entry name" value="Q_tRNA_Tgt"/>
    <property type="match status" value="1"/>
</dbReference>
<dbReference type="NCBIfam" id="TIGR00430">
    <property type="entry name" value="Q_tRNA_tgt"/>
    <property type="match status" value="1"/>
</dbReference>
<gene>
    <name evidence="4" type="primary">tgt</name>
    <name evidence="6" type="ORF">UU35_C0010G0054</name>
</gene>
<keyword evidence="1 4" id="KW-0328">Glycosyltransferase</keyword>
<dbReference type="PANTHER" id="PTHR46499:SF1">
    <property type="entry name" value="QUEUINE TRNA-RIBOSYLTRANSFERASE"/>
    <property type="match status" value="1"/>
</dbReference>
<feature type="binding site" evidence="4">
    <location>
        <begin position="88"/>
        <end position="92"/>
    </location>
    <ligand>
        <name>substrate</name>
    </ligand>
</feature>
<keyword evidence="2 4" id="KW-0808">Transferase</keyword>
<evidence type="ECO:0000256" key="1">
    <source>
        <dbReference type="ARBA" id="ARBA00022676"/>
    </source>
</evidence>
<name>A0A0G0UGT5_9BACT</name>
<dbReference type="NCBIfam" id="TIGR00449">
    <property type="entry name" value="tgt_general"/>
    <property type="match status" value="1"/>
</dbReference>
<dbReference type="PANTHER" id="PTHR46499">
    <property type="entry name" value="QUEUINE TRNA-RIBOSYLTRANSFERASE"/>
    <property type="match status" value="1"/>
</dbReference>
<dbReference type="GO" id="GO:0008479">
    <property type="term" value="F:tRNA-guanosine(34) queuine transglycosylase activity"/>
    <property type="evidence" value="ECO:0007669"/>
    <property type="project" value="UniProtKB-UniRule"/>
</dbReference>
<dbReference type="Proteomes" id="UP000034616">
    <property type="component" value="Unassembled WGS sequence"/>
</dbReference>
<keyword evidence="3 4" id="KW-0819">tRNA processing</keyword>
<dbReference type="GO" id="GO:0008616">
    <property type="term" value="P:tRNA queuosine(34) biosynthetic process"/>
    <property type="evidence" value="ECO:0007669"/>
    <property type="project" value="UniProtKB-UniRule"/>
</dbReference>
<evidence type="ECO:0000256" key="3">
    <source>
        <dbReference type="ARBA" id="ARBA00022694"/>
    </source>
</evidence>
<reference evidence="6 7" key="1">
    <citation type="journal article" date="2015" name="Nature">
        <title>rRNA introns, odd ribosomes, and small enigmatic genomes across a large radiation of phyla.</title>
        <authorList>
            <person name="Brown C.T."/>
            <person name="Hug L.A."/>
            <person name="Thomas B.C."/>
            <person name="Sharon I."/>
            <person name="Castelle C.J."/>
            <person name="Singh A."/>
            <person name="Wilkins M.J."/>
            <person name="Williams K.H."/>
            <person name="Banfield J.F."/>
        </authorList>
    </citation>
    <scope>NUCLEOTIDE SEQUENCE [LARGE SCALE GENOMIC DNA]</scope>
</reference>
<feature type="binding site" evidence="4">
    <location>
        <position position="191"/>
    </location>
    <ligand>
        <name>substrate</name>
    </ligand>
</feature>
<evidence type="ECO:0000256" key="2">
    <source>
        <dbReference type="ARBA" id="ARBA00022679"/>
    </source>
</evidence>
<feature type="binding site" evidence="4">
    <location>
        <position position="142"/>
    </location>
    <ligand>
        <name>substrate</name>
    </ligand>
</feature>
<dbReference type="GO" id="GO:0005829">
    <property type="term" value="C:cytosol"/>
    <property type="evidence" value="ECO:0007669"/>
    <property type="project" value="TreeGrafter"/>
</dbReference>
<evidence type="ECO:0000259" key="5">
    <source>
        <dbReference type="Pfam" id="PF01702"/>
    </source>
</evidence>
<comment type="cofactor">
    <cofactor evidence="4">
        <name>Zn(2+)</name>
        <dbReference type="ChEBI" id="CHEBI:29105"/>
    </cofactor>
    <text evidence="4">Binds 1 zinc ion per subunit.</text>
</comment>
<keyword evidence="4" id="KW-0862">Zinc</keyword>
<dbReference type="EMBL" id="LCAH01000010">
    <property type="protein sequence ID" value="KKR86676.1"/>
    <property type="molecule type" value="Genomic_DNA"/>
</dbReference>
<dbReference type="InterPro" id="IPR036511">
    <property type="entry name" value="TGT-like_sf"/>
</dbReference>
<dbReference type="Gene3D" id="3.20.20.105">
    <property type="entry name" value="Queuine tRNA-ribosyltransferase-like"/>
    <property type="match status" value="1"/>
</dbReference>
<dbReference type="SUPFAM" id="SSF51713">
    <property type="entry name" value="tRNA-guanine transglycosylase"/>
    <property type="match status" value="1"/>
</dbReference>
<dbReference type="InterPro" id="IPR002616">
    <property type="entry name" value="tRNA_ribo_trans-like"/>
</dbReference>
<dbReference type="Pfam" id="PF01702">
    <property type="entry name" value="TGT"/>
    <property type="match status" value="1"/>
</dbReference>
<feature type="region of interest" description="RNA binding; important for wobble base 34 recognition" evidence="4">
    <location>
        <begin position="273"/>
        <end position="277"/>
    </location>
</feature>
<keyword evidence="4" id="KW-0479">Metal-binding</keyword>
<sequence length="375" mass="42784">MFTLLKTEGNARRGRFVTDHGTVETPCFMPIATKGAVKTVSSEDLEMLGAQIILSNTYHLLLRPGLDGIRQLSGLHRFMGWKKPILTDSGGYQVFSLARLNKTTEEGVRFQSHIDGSKIFLTPELSMEMQLAIGSDILMSFDDVAAGDSSRERYEDAMERSLRWARKCRIAFDEQKEKGVTKDPHLFGIVQGGIHEDLRERSVQELTSIGFDGYAIGGLSVGESRTDAYRVASFVCDRLPKDCPRYFMGGGMPEEILHYVRSGVDMFDCVLPTRNARHGMLFVWKQYPEEWNPYTKEEPLDFYAKIHITNERFAFDEEPLDPFCDCVTCKTTSKAYIRHLFQTEEILGLRLATIHNIRFYLRLMERLRSAFSSPI</sequence>
<proteinExistence type="inferred from homology"/>
<dbReference type="InterPro" id="IPR004803">
    <property type="entry name" value="TGT"/>
</dbReference>
<comment type="subunit">
    <text evidence="4">Homodimer. Within each dimer, one monomer is responsible for RNA recognition and catalysis, while the other monomer binds to the replacement base PreQ1.</text>
</comment>
<evidence type="ECO:0000313" key="7">
    <source>
        <dbReference type="Proteomes" id="UP000034616"/>
    </source>
</evidence>
<accession>A0A0G0UGT5</accession>
<dbReference type="GO" id="GO:0046872">
    <property type="term" value="F:metal ion binding"/>
    <property type="evidence" value="ECO:0007669"/>
    <property type="project" value="UniProtKB-KW"/>
</dbReference>
<feature type="binding site" evidence="4">
    <location>
        <position position="326"/>
    </location>
    <ligand>
        <name>Zn(2+)</name>
        <dbReference type="ChEBI" id="CHEBI:29105"/>
    </ligand>
</feature>
<feature type="region of interest" description="RNA binding" evidence="4">
    <location>
        <begin position="249"/>
        <end position="255"/>
    </location>
</feature>
<comment type="function">
    <text evidence="4">Catalyzes the base-exchange of a guanine (G) residue with the queuine precursor 7-aminomethyl-7-deazaguanine (PreQ1) at position 34 (anticodon wobble position) in tRNAs with GU(N) anticodons (tRNA-Asp, -Asn, -His and -Tyr). Catalysis occurs through a double-displacement mechanism. The nucleophile active site attacks the C1' of nucleotide 34 to detach the guanine base from the RNA, forming a covalent enzyme-RNA intermediate. The proton acceptor active site deprotonates the incoming PreQ1, allowing a nucleophilic attack on the C1' of the ribose to form the product. After dissociation, two additional enzymatic reactions on the tRNA convert PreQ1 to queuine (Q), resulting in the hypermodified nucleoside queuosine (7-(((4,5-cis-dihydroxy-2-cyclopenten-1-yl)amino)methyl)-7-deazaguanosine).</text>
</comment>
<protein>
    <recommendedName>
        <fullName evidence="4">Queuine tRNA-ribosyltransferase</fullName>
        <ecNumber evidence="4">2.4.2.29</ecNumber>
    </recommendedName>
    <alternativeName>
        <fullName evidence="4">Guanine insertion enzyme</fullName>
    </alternativeName>
    <alternativeName>
        <fullName evidence="4">tRNA-guanine transglycosylase</fullName>
    </alternativeName>
</protein>
<dbReference type="UniPathway" id="UPA00392"/>
<evidence type="ECO:0000256" key="4">
    <source>
        <dbReference type="HAMAP-Rule" id="MF_00168"/>
    </source>
</evidence>
<keyword evidence="4" id="KW-0671">Queuosine biosynthesis</keyword>
<comment type="catalytic activity">
    <reaction evidence="4">
        <text>7-aminomethyl-7-carbaguanine + guanosine(34) in tRNA = 7-aminomethyl-7-carbaguanosine(34) in tRNA + guanine</text>
        <dbReference type="Rhea" id="RHEA:24104"/>
        <dbReference type="Rhea" id="RHEA-COMP:10341"/>
        <dbReference type="Rhea" id="RHEA-COMP:10342"/>
        <dbReference type="ChEBI" id="CHEBI:16235"/>
        <dbReference type="ChEBI" id="CHEBI:58703"/>
        <dbReference type="ChEBI" id="CHEBI:74269"/>
        <dbReference type="ChEBI" id="CHEBI:82833"/>
        <dbReference type="EC" id="2.4.2.29"/>
    </reaction>
</comment>
<feature type="binding site" evidence="4">
    <location>
        <position position="324"/>
    </location>
    <ligand>
        <name>Zn(2+)</name>
        <dbReference type="ChEBI" id="CHEBI:29105"/>
    </ligand>
</feature>
<feature type="binding site" evidence="4">
    <location>
        <position position="355"/>
    </location>
    <ligand>
        <name>Zn(2+)</name>
        <dbReference type="ChEBI" id="CHEBI:29105"/>
    </ligand>
</feature>
<evidence type="ECO:0000313" key="6">
    <source>
        <dbReference type="EMBL" id="KKR86676.1"/>
    </source>
</evidence>
<dbReference type="AlphaFoldDB" id="A0A0G0UGT5"/>
<feature type="active site" description="Proton acceptor" evidence="4">
    <location>
        <position position="88"/>
    </location>
</feature>
<comment type="pathway">
    <text evidence="4">tRNA modification; tRNA-queuosine biosynthesis.</text>
</comment>
<comment type="similarity">
    <text evidence="4">Belongs to the queuine tRNA-ribosyltransferase family.</text>
</comment>
<feature type="domain" description="tRNA-guanine(15) transglycosylase-like" evidence="5">
    <location>
        <begin position="10"/>
        <end position="370"/>
    </location>
</feature>
<dbReference type="PATRIC" id="fig|1618985.3.peg.746"/>
<comment type="caution">
    <text evidence="6">The sequence shown here is derived from an EMBL/GenBank/DDBJ whole genome shotgun (WGS) entry which is preliminary data.</text>
</comment>
<organism evidence="6 7">
    <name type="scientific">Candidatus Uhrbacteria bacterium GW2011_GWC2_41_11</name>
    <dbReference type="NCBI Taxonomy" id="1618985"/>
    <lineage>
        <taxon>Bacteria</taxon>
        <taxon>Candidatus Uhriibacteriota</taxon>
    </lineage>
</organism>
<feature type="binding site" evidence="4">
    <location>
        <position position="329"/>
    </location>
    <ligand>
        <name>Zn(2+)</name>
        <dbReference type="ChEBI" id="CHEBI:29105"/>
    </ligand>
</feature>
<feature type="active site" description="Nucleophile" evidence="4">
    <location>
        <position position="268"/>
    </location>
</feature>
<feature type="binding site" evidence="4">
    <location>
        <position position="218"/>
    </location>
    <ligand>
        <name>substrate</name>
    </ligand>
</feature>
<dbReference type="InterPro" id="IPR050076">
    <property type="entry name" value="ArchSynthase1/Queuine_TRR"/>
</dbReference>
<dbReference type="EC" id="2.4.2.29" evidence="4"/>